<keyword evidence="4" id="KW-0472">Membrane</keyword>
<dbReference type="SUPFAM" id="SSF54373">
    <property type="entry name" value="FAD-linked reductases, C-terminal domain"/>
    <property type="match status" value="1"/>
</dbReference>
<evidence type="ECO:0000256" key="3">
    <source>
        <dbReference type="SAM" id="MobiDB-lite"/>
    </source>
</evidence>
<evidence type="ECO:0000313" key="6">
    <source>
        <dbReference type="EMBL" id="ROV59400.1"/>
    </source>
</evidence>
<sequence>MRYWLGVLYQTLLQDRQGWVMAEKTVAIVGAGIIGITSAYLLRRAGYRVILIDAEDGPALKSSYANGCQLSYSYIDAMSSPSLIKKVPKILLGKDPAFRIKLSPDLSFISWGSKFLLNGQAQQEQLNTRALLRLALHSKQVLDTLLSQSDFSFDHRVSGKLLIYTNKADLDKAATRVGQKQQWGCKQELLNQQQCIELEPSLRHLSKPIIGGIYSAIDAVGDPFQFSHQLLKRMESDQGFTAHFNCQVTRIIKLQHSITSLETTRGKIEADAYVWATGSESLNLLKQVGIKLPIYPIKGYSITVPATEYAPRICVTDVDNKVVVSRVGDKLRIAGCADIVGHSRDKDQTRIEHLLSVAQQNFPKAGRYSEILHTWAGMRPVTPSSVPIIGKAGAENLFVNIGHGMLGWTLALGSASLLTTQIEQQQPPIDNHGMRPTDHGIGKFHG</sequence>
<comment type="similarity">
    <text evidence="1">Belongs to the DadA oxidoreductase family.</text>
</comment>
<dbReference type="Gene3D" id="3.50.50.60">
    <property type="entry name" value="FAD/NAD(P)-binding domain"/>
    <property type="match status" value="2"/>
</dbReference>
<keyword evidence="4" id="KW-1133">Transmembrane helix</keyword>
<dbReference type="AlphaFoldDB" id="A0A3N3DYG0"/>
<evidence type="ECO:0000256" key="2">
    <source>
        <dbReference type="ARBA" id="ARBA00023002"/>
    </source>
</evidence>
<dbReference type="SUPFAM" id="SSF51905">
    <property type="entry name" value="FAD/NAD(P)-binding domain"/>
    <property type="match status" value="1"/>
</dbReference>
<dbReference type="InterPro" id="IPR006076">
    <property type="entry name" value="FAD-dep_OxRdtase"/>
</dbReference>
<keyword evidence="4" id="KW-0812">Transmembrane</keyword>
<dbReference type="GO" id="GO:0008718">
    <property type="term" value="F:D-amino-acid dehydrogenase activity"/>
    <property type="evidence" value="ECO:0007669"/>
    <property type="project" value="TreeGrafter"/>
</dbReference>
<dbReference type="GO" id="GO:0005886">
    <property type="term" value="C:plasma membrane"/>
    <property type="evidence" value="ECO:0007669"/>
    <property type="project" value="TreeGrafter"/>
</dbReference>
<dbReference type="NCBIfam" id="NF001933">
    <property type="entry name" value="PRK00711.1"/>
    <property type="match status" value="1"/>
</dbReference>
<name>A0A3N3DYG0_9VIBR</name>
<dbReference type="Gene3D" id="3.30.9.10">
    <property type="entry name" value="D-Amino Acid Oxidase, subunit A, domain 2"/>
    <property type="match status" value="1"/>
</dbReference>
<reference evidence="6 7" key="1">
    <citation type="submission" date="2018-11" db="EMBL/GenBank/DDBJ databases">
        <title>Vibrio ponticus strain CAIM 1751 pathogenic for the snapper Lutjanus guttatus.</title>
        <authorList>
            <person name="Soto-Rodriguez S."/>
            <person name="Lozano-Olvera R."/>
            <person name="Gomez-Gil B."/>
        </authorList>
    </citation>
    <scope>NUCLEOTIDE SEQUENCE [LARGE SCALE GENOMIC DNA]</scope>
    <source>
        <strain evidence="6 7">CAIM 1751</strain>
    </source>
</reference>
<evidence type="ECO:0000256" key="1">
    <source>
        <dbReference type="ARBA" id="ARBA00009410"/>
    </source>
</evidence>
<feature type="transmembrane region" description="Helical" evidence="4">
    <location>
        <begin position="20"/>
        <end position="42"/>
    </location>
</feature>
<dbReference type="GO" id="GO:0005737">
    <property type="term" value="C:cytoplasm"/>
    <property type="evidence" value="ECO:0007669"/>
    <property type="project" value="TreeGrafter"/>
</dbReference>
<proteinExistence type="inferred from homology"/>
<keyword evidence="2" id="KW-0560">Oxidoreductase</keyword>
<feature type="region of interest" description="Disordered" evidence="3">
    <location>
        <begin position="427"/>
        <end position="446"/>
    </location>
</feature>
<evidence type="ECO:0000259" key="5">
    <source>
        <dbReference type="Pfam" id="PF01266"/>
    </source>
</evidence>
<dbReference type="PANTHER" id="PTHR13847">
    <property type="entry name" value="SARCOSINE DEHYDROGENASE-RELATED"/>
    <property type="match status" value="1"/>
</dbReference>
<feature type="domain" description="FAD dependent oxidoreductase" evidence="5">
    <location>
        <begin position="26"/>
        <end position="419"/>
    </location>
</feature>
<evidence type="ECO:0000256" key="4">
    <source>
        <dbReference type="SAM" id="Phobius"/>
    </source>
</evidence>
<dbReference type="Proteomes" id="UP000278792">
    <property type="component" value="Unassembled WGS sequence"/>
</dbReference>
<gene>
    <name evidence="6" type="ORF">EGH82_13915</name>
</gene>
<protein>
    <submittedName>
        <fullName evidence="6">FAD-dependent oxidoreductase</fullName>
    </submittedName>
</protein>
<evidence type="ECO:0000313" key="7">
    <source>
        <dbReference type="Proteomes" id="UP000278792"/>
    </source>
</evidence>
<feature type="compositionally biased region" description="Basic and acidic residues" evidence="3">
    <location>
        <begin position="432"/>
        <end position="446"/>
    </location>
</feature>
<dbReference type="EMBL" id="RKIK01000042">
    <property type="protein sequence ID" value="ROV59400.1"/>
    <property type="molecule type" value="Genomic_DNA"/>
</dbReference>
<organism evidence="6 7">
    <name type="scientific">Vibrio ponticus</name>
    <dbReference type="NCBI Taxonomy" id="265668"/>
    <lineage>
        <taxon>Bacteria</taxon>
        <taxon>Pseudomonadati</taxon>
        <taxon>Pseudomonadota</taxon>
        <taxon>Gammaproteobacteria</taxon>
        <taxon>Vibrionales</taxon>
        <taxon>Vibrionaceae</taxon>
        <taxon>Vibrio</taxon>
    </lineage>
</organism>
<dbReference type="PANTHER" id="PTHR13847:SF280">
    <property type="entry name" value="D-AMINO ACID DEHYDROGENASE"/>
    <property type="match status" value="1"/>
</dbReference>
<comment type="caution">
    <text evidence="6">The sequence shown here is derived from an EMBL/GenBank/DDBJ whole genome shotgun (WGS) entry which is preliminary data.</text>
</comment>
<dbReference type="InterPro" id="IPR036188">
    <property type="entry name" value="FAD/NAD-bd_sf"/>
</dbReference>
<dbReference type="GO" id="GO:0055130">
    <property type="term" value="P:D-alanine catabolic process"/>
    <property type="evidence" value="ECO:0007669"/>
    <property type="project" value="TreeGrafter"/>
</dbReference>
<dbReference type="Pfam" id="PF01266">
    <property type="entry name" value="DAO"/>
    <property type="match status" value="1"/>
</dbReference>
<accession>A0A3N3DYG0</accession>